<keyword evidence="3" id="KW-1185">Reference proteome</keyword>
<comment type="caution">
    <text evidence="2">The sequence shown here is derived from an EMBL/GenBank/DDBJ whole genome shotgun (WGS) entry which is preliminary data.</text>
</comment>
<evidence type="ECO:0000313" key="3">
    <source>
        <dbReference type="Proteomes" id="UP000294200"/>
    </source>
</evidence>
<dbReference type="EMBL" id="MWML01000013">
    <property type="protein sequence ID" value="TCG09317.1"/>
    <property type="molecule type" value="Genomic_DNA"/>
</dbReference>
<dbReference type="Proteomes" id="UP000294200">
    <property type="component" value="Unassembled WGS sequence"/>
</dbReference>
<sequence length="68" mass="7444">MLTIEYHEGAVTYLSDEGMAACAADATRHEEQQRLAQQDRDRAEILMWTTAAAVVVIAVLVLKQLIGG</sequence>
<reference evidence="2 3" key="1">
    <citation type="submission" date="2017-02" db="EMBL/GenBank/DDBJ databases">
        <title>Paraburkholderia sophoroidis sp. nov. and Paraburkholderia steynii sp. nov. rhizobial symbionts of the fynbos legume Hypocalyptus sophoroides.</title>
        <authorList>
            <person name="Steenkamp E.T."/>
            <person name="Beukes C.W."/>
            <person name="Van Zyl E."/>
            <person name="Avontuur J."/>
            <person name="Chan W.Y."/>
            <person name="Hassen A."/>
            <person name="Palmer M."/>
            <person name="Mthombeni L."/>
            <person name="Phalane F."/>
            <person name="Sereme K."/>
            <person name="Venter S.N."/>
        </authorList>
    </citation>
    <scope>NUCLEOTIDE SEQUENCE [LARGE SCALE GENOMIC DNA]</scope>
    <source>
        <strain evidence="2 3">HC1.1ba</strain>
    </source>
</reference>
<keyword evidence="1" id="KW-0472">Membrane</keyword>
<keyword evidence="1" id="KW-0812">Transmembrane</keyword>
<proteinExistence type="predicted"/>
<name>A0A4R0XP42_9BURK</name>
<evidence type="ECO:0000313" key="2">
    <source>
        <dbReference type="EMBL" id="TCG09317.1"/>
    </source>
</evidence>
<accession>A0A4R0XP42</accession>
<keyword evidence="1" id="KW-1133">Transmembrane helix</keyword>
<feature type="transmembrane region" description="Helical" evidence="1">
    <location>
        <begin position="45"/>
        <end position="66"/>
    </location>
</feature>
<gene>
    <name evidence="2" type="ORF">BZM27_05815</name>
</gene>
<protein>
    <submittedName>
        <fullName evidence="2">Uncharacterized protein</fullName>
    </submittedName>
</protein>
<dbReference type="AlphaFoldDB" id="A0A4R0XP42"/>
<organism evidence="2 3">
    <name type="scientific">Paraburkholderia steynii</name>
    <dbReference type="NCBI Taxonomy" id="1245441"/>
    <lineage>
        <taxon>Bacteria</taxon>
        <taxon>Pseudomonadati</taxon>
        <taxon>Pseudomonadota</taxon>
        <taxon>Betaproteobacteria</taxon>
        <taxon>Burkholderiales</taxon>
        <taxon>Burkholderiaceae</taxon>
        <taxon>Paraburkholderia</taxon>
    </lineage>
</organism>
<evidence type="ECO:0000256" key="1">
    <source>
        <dbReference type="SAM" id="Phobius"/>
    </source>
</evidence>